<sequence>MFCHAFSLLSSKALAKRTCSTGGRVRPPGSGLMRTFVLTATCCLEDTAAHSASLQPEVSTSMIRRQGRATSTCNLKDASGSPGIELLYYMGGSGRPAQSVNMMCRLVMCWYHGYNTLRV</sequence>
<reference evidence="1" key="2">
    <citation type="journal article" date="2020" name="Nat. Commun.">
        <title>Large-scale genome sequencing of mycorrhizal fungi provides insights into the early evolution of symbiotic traits.</title>
        <authorList>
            <person name="Miyauchi S."/>
            <person name="Kiss E."/>
            <person name="Kuo A."/>
            <person name="Drula E."/>
            <person name="Kohler A."/>
            <person name="Sanchez-Garcia M."/>
            <person name="Morin E."/>
            <person name="Andreopoulos B."/>
            <person name="Barry K.W."/>
            <person name="Bonito G."/>
            <person name="Buee M."/>
            <person name="Carver A."/>
            <person name="Chen C."/>
            <person name="Cichocki N."/>
            <person name="Clum A."/>
            <person name="Culley D."/>
            <person name="Crous P.W."/>
            <person name="Fauchery L."/>
            <person name="Girlanda M."/>
            <person name="Hayes R.D."/>
            <person name="Keri Z."/>
            <person name="LaButti K."/>
            <person name="Lipzen A."/>
            <person name="Lombard V."/>
            <person name="Magnuson J."/>
            <person name="Maillard F."/>
            <person name="Murat C."/>
            <person name="Nolan M."/>
            <person name="Ohm R.A."/>
            <person name="Pangilinan J."/>
            <person name="Pereira M.F."/>
            <person name="Perotto S."/>
            <person name="Peter M."/>
            <person name="Pfister S."/>
            <person name="Riley R."/>
            <person name="Sitrit Y."/>
            <person name="Stielow J.B."/>
            <person name="Szollosi G."/>
            <person name="Zifcakova L."/>
            <person name="Stursova M."/>
            <person name="Spatafora J.W."/>
            <person name="Tedersoo L."/>
            <person name="Vaario L.M."/>
            <person name="Yamada A."/>
            <person name="Yan M."/>
            <person name="Wang P."/>
            <person name="Xu J."/>
            <person name="Bruns T."/>
            <person name="Baldrian P."/>
            <person name="Vilgalys R."/>
            <person name="Dunand C."/>
            <person name="Henrissat B."/>
            <person name="Grigoriev I.V."/>
            <person name="Hibbett D."/>
            <person name="Nagy L.G."/>
            <person name="Martin F.M."/>
        </authorList>
    </citation>
    <scope>NUCLEOTIDE SEQUENCE</scope>
    <source>
        <strain evidence="1">Prilba</strain>
    </source>
</reference>
<comment type="caution">
    <text evidence="1">The sequence shown here is derived from an EMBL/GenBank/DDBJ whole genome shotgun (WGS) entry which is preliminary data.</text>
</comment>
<proteinExistence type="predicted"/>
<gene>
    <name evidence="1" type="ORF">DFH94DRAFT_6978</name>
</gene>
<organism evidence="1 2">
    <name type="scientific">Russula ochroleuca</name>
    <dbReference type="NCBI Taxonomy" id="152965"/>
    <lineage>
        <taxon>Eukaryota</taxon>
        <taxon>Fungi</taxon>
        <taxon>Dikarya</taxon>
        <taxon>Basidiomycota</taxon>
        <taxon>Agaricomycotina</taxon>
        <taxon>Agaricomycetes</taxon>
        <taxon>Russulales</taxon>
        <taxon>Russulaceae</taxon>
        <taxon>Russula</taxon>
    </lineage>
</organism>
<accession>A0A9P5TDN7</accession>
<protein>
    <submittedName>
        <fullName evidence="1">Uncharacterized protein</fullName>
    </submittedName>
</protein>
<keyword evidence="2" id="KW-1185">Reference proteome</keyword>
<dbReference type="EMBL" id="WHVB01000001">
    <property type="protein sequence ID" value="KAF8486919.1"/>
    <property type="molecule type" value="Genomic_DNA"/>
</dbReference>
<dbReference type="Proteomes" id="UP000759537">
    <property type="component" value="Unassembled WGS sequence"/>
</dbReference>
<evidence type="ECO:0000313" key="2">
    <source>
        <dbReference type="Proteomes" id="UP000759537"/>
    </source>
</evidence>
<reference evidence="1" key="1">
    <citation type="submission" date="2019-10" db="EMBL/GenBank/DDBJ databases">
        <authorList>
            <consortium name="DOE Joint Genome Institute"/>
            <person name="Kuo A."/>
            <person name="Miyauchi S."/>
            <person name="Kiss E."/>
            <person name="Drula E."/>
            <person name="Kohler A."/>
            <person name="Sanchez-Garcia M."/>
            <person name="Andreopoulos B."/>
            <person name="Barry K.W."/>
            <person name="Bonito G."/>
            <person name="Buee M."/>
            <person name="Carver A."/>
            <person name="Chen C."/>
            <person name="Cichocki N."/>
            <person name="Clum A."/>
            <person name="Culley D."/>
            <person name="Crous P.W."/>
            <person name="Fauchery L."/>
            <person name="Girlanda M."/>
            <person name="Hayes R."/>
            <person name="Keri Z."/>
            <person name="LaButti K."/>
            <person name="Lipzen A."/>
            <person name="Lombard V."/>
            <person name="Magnuson J."/>
            <person name="Maillard F."/>
            <person name="Morin E."/>
            <person name="Murat C."/>
            <person name="Nolan M."/>
            <person name="Ohm R."/>
            <person name="Pangilinan J."/>
            <person name="Pereira M."/>
            <person name="Perotto S."/>
            <person name="Peter M."/>
            <person name="Riley R."/>
            <person name="Sitrit Y."/>
            <person name="Stielow B."/>
            <person name="Szollosi G."/>
            <person name="Zifcakova L."/>
            <person name="Stursova M."/>
            <person name="Spatafora J.W."/>
            <person name="Tedersoo L."/>
            <person name="Vaario L.-M."/>
            <person name="Yamada A."/>
            <person name="Yan M."/>
            <person name="Wang P."/>
            <person name="Xu J."/>
            <person name="Bruns T."/>
            <person name="Baldrian P."/>
            <person name="Vilgalys R."/>
            <person name="Henrissat B."/>
            <person name="Grigoriev I.V."/>
            <person name="Hibbett D."/>
            <person name="Nagy L.G."/>
            <person name="Martin F.M."/>
        </authorList>
    </citation>
    <scope>NUCLEOTIDE SEQUENCE</scope>
    <source>
        <strain evidence="1">Prilba</strain>
    </source>
</reference>
<name>A0A9P5TDN7_9AGAM</name>
<evidence type="ECO:0000313" key="1">
    <source>
        <dbReference type="EMBL" id="KAF8486919.1"/>
    </source>
</evidence>
<dbReference type="AlphaFoldDB" id="A0A9P5TDN7"/>